<feature type="compositionally biased region" description="Low complexity" evidence="2">
    <location>
        <begin position="38"/>
        <end position="51"/>
    </location>
</feature>
<protein>
    <submittedName>
        <fullName evidence="3">Uncharacterized protein</fullName>
    </submittedName>
</protein>
<evidence type="ECO:0000256" key="2">
    <source>
        <dbReference type="SAM" id="MobiDB-lite"/>
    </source>
</evidence>
<feature type="compositionally biased region" description="Low complexity" evidence="2">
    <location>
        <begin position="184"/>
        <end position="228"/>
    </location>
</feature>
<feature type="coiled-coil region" evidence="1">
    <location>
        <begin position="270"/>
        <end position="297"/>
    </location>
</feature>
<feature type="region of interest" description="Disordered" evidence="2">
    <location>
        <begin position="359"/>
        <end position="455"/>
    </location>
</feature>
<evidence type="ECO:0000256" key="1">
    <source>
        <dbReference type="SAM" id="Coils"/>
    </source>
</evidence>
<feature type="compositionally biased region" description="Low complexity" evidence="2">
    <location>
        <begin position="362"/>
        <end position="374"/>
    </location>
</feature>
<name>A0A7S3QAT8_9STRA</name>
<reference evidence="3" key="1">
    <citation type="submission" date="2021-01" db="EMBL/GenBank/DDBJ databases">
        <authorList>
            <person name="Corre E."/>
            <person name="Pelletier E."/>
            <person name="Niang G."/>
            <person name="Scheremetjew M."/>
            <person name="Finn R."/>
            <person name="Kale V."/>
            <person name="Holt S."/>
            <person name="Cochrane G."/>
            <person name="Meng A."/>
            <person name="Brown T."/>
            <person name="Cohen L."/>
        </authorList>
    </citation>
    <scope>NUCLEOTIDE SEQUENCE</scope>
    <source>
        <strain evidence="3">MM31A-1</strain>
    </source>
</reference>
<proteinExistence type="predicted"/>
<keyword evidence="1" id="KW-0175">Coiled coil</keyword>
<feature type="compositionally biased region" description="Low complexity" evidence="2">
    <location>
        <begin position="440"/>
        <end position="452"/>
    </location>
</feature>
<accession>A0A7S3QAT8</accession>
<feature type="coiled-coil region" evidence="1">
    <location>
        <begin position="629"/>
        <end position="656"/>
    </location>
</feature>
<feature type="compositionally biased region" description="Acidic residues" evidence="2">
    <location>
        <begin position="325"/>
        <end position="338"/>
    </location>
</feature>
<feature type="compositionally biased region" description="Basic and acidic residues" evidence="2">
    <location>
        <begin position="160"/>
        <end position="169"/>
    </location>
</feature>
<feature type="compositionally biased region" description="Basic and acidic residues" evidence="2">
    <location>
        <begin position="25"/>
        <end position="34"/>
    </location>
</feature>
<feature type="region of interest" description="Disordered" evidence="2">
    <location>
        <begin position="88"/>
        <end position="268"/>
    </location>
</feature>
<gene>
    <name evidence="3" type="ORF">CDEB00056_LOCUS16496</name>
</gene>
<feature type="coiled-coil region" evidence="1">
    <location>
        <begin position="535"/>
        <end position="576"/>
    </location>
</feature>
<feature type="compositionally biased region" description="Polar residues" evidence="2">
    <location>
        <begin position="229"/>
        <end position="255"/>
    </location>
</feature>
<sequence length="689" mass="76137">MLSQSARSNLQIRLMESADTARKLLETCKSKNEDENSLDSSISSLHGSPHSPLKESDESPSKLSIIVKEKLSFDECSEYGSLDNASAEYASVADESRSKSSDLSKGSLEEDSSNIDGDSSIEEKSVTLPSVKEEEKVNRNDSNSNDEAKHVEDQNIELTSPDRIERKSIIELLSSLSDQEEKTSQGSSSKSGKVSNGSVSKSSNESSKNSSSAAKSLSGSSKSSDINSFMVSNSGFRSAKPENNLSNISTSDNLIDSSSQNSDRDDQIEIIELQEKNKRLQDDNMTLQNEMTGFDQKLSSLEMTLGIIQNVEKSDQISLDVSALDSDDEDEDECEDINGNDNTPNCKMEDTASLQLHQTEENSSISASVRSINSSRERKNAAVGRAGLGPLIDVSNQSVNMDEGRDEEPESTSVRSQRPPRPIKPTCSNRSVSSKKSSKSNKSNTSTSSSSKLMKNEIKRLQENSAKMLFAIKSLSRATMIQTRKHYSYKEKFSESRSELLESNKKMDLLSTGQEELKNKFHDVRAKLLMERDIREELSGEVQFLAKKLNGLRQEIKTEEENKSSILRVIESAEERKQVRFADPIIETALQNDLKVPSTPNILDDSMACLASPSHDADKKVMTPSPTGKMSLELRILDLQAKLEEKDIRIVVLEKKTSIMKKYLKGDCQVSDSFCSTSIVDISTSLMSF</sequence>
<evidence type="ECO:0000313" key="3">
    <source>
        <dbReference type="EMBL" id="CAE0471643.1"/>
    </source>
</evidence>
<feature type="region of interest" description="Disordered" evidence="2">
    <location>
        <begin position="324"/>
        <end position="346"/>
    </location>
</feature>
<feature type="region of interest" description="Disordered" evidence="2">
    <location>
        <begin position="25"/>
        <end position="61"/>
    </location>
</feature>
<feature type="compositionally biased region" description="Basic and acidic residues" evidence="2">
    <location>
        <begin position="121"/>
        <end position="139"/>
    </location>
</feature>
<dbReference type="AlphaFoldDB" id="A0A7S3QAT8"/>
<organism evidence="3">
    <name type="scientific">Chaetoceros debilis</name>
    <dbReference type="NCBI Taxonomy" id="122233"/>
    <lineage>
        <taxon>Eukaryota</taxon>
        <taxon>Sar</taxon>
        <taxon>Stramenopiles</taxon>
        <taxon>Ochrophyta</taxon>
        <taxon>Bacillariophyta</taxon>
        <taxon>Coscinodiscophyceae</taxon>
        <taxon>Chaetocerotophycidae</taxon>
        <taxon>Chaetocerotales</taxon>
        <taxon>Chaetocerotaceae</taxon>
        <taxon>Chaetoceros</taxon>
    </lineage>
</organism>
<dbReference type="EMBL" id="HBIO01021417">
    <property type="protein sequence ID" value="CAE0471643.1"/>
    <property type="molecule type" value="Transcribed_RNA"/>
</dbReference>